<comment type="caution">
    <text evidence="2">The sequence shown here is derived from an EMBL/GenBank/DDBJ whole genome shotgun (WGS) entry which is preliminary data.</text>
</comment>
<evidence type="ECO:0000313" key="2">
    <source>
        <dbReference type="EMBL" id="EFW03588.1"/>
    </source>
</evidence>
<accession>E7GEA7</accession>
<evidence type="ECO:0000259" key="1">
    <source>
        <dbReference type="Pfam" id="PF18475"/>
    </source>
</evidence>
<protein>
    <recommendedName>
        <fullName evidence="1">PIN-like domain-containing protein</fullName>
    </recommendedName>
</protein>
<dbReference type="AlphaFoldDB" id="E7GEA7"/>
<dbReference type="Proteomes" id="UP000003157">
    <property type="component" value="Unassembled WGS sequence"/>
</dbReference>
<keyword evidence="3" id="KW-1185">Reference proteome</keyword>
<dbReference type="eggNOG" id="ENOG5033KXD">
    <property type="taxonomic scope" value="Bacteria"/>
</dbReference>
<reference evidence="2 3" key="1">
    <citation type="submission" date="2010-12" db="EMBL/GenBank/DDBJ databases">
        <title>The Genome Sequence of Coprobacillus sp. strain 29_1.</title>
        <authorList>
            <consortium name="The Broad Institute Genome Sequencing Platform"/>
            <person name="Earl A."/>
            <person name="Ward D."/>
            <person name="Feldgarden M."/>
            <person name="Gevers D."/>
            <person name="Daigneault M."/>
            <person name="Sibley C.D."/>
            <person name="White A."/>
            <person name="Strauss J."/>
            <person name="Allen-Vercoe E."/>
            <person name="Young S.K."/>
            <person name="Zeng Q."/>
            <person name="Gargeya S."/>
            <person name="Fitzgerald M."/>
            <person name="Haas B."/>
            <person name="Abouelleil A."/>
            <person name="Alvarado L."/>
            <person name="Arachchi H.M."/>
            <person name="Berlin A."/>
            <person name="Brown A."/>
            <person name="Chapman S.B."/>
            <person name="Chen Z."/>
            <person name="Dunbar C."/>
            <person name="Freedman E."/>
            <person name="Gearin G."/>
            <person name="Gellesch M."/>
            <person name="Goldberg J."/>
            <person name="Griggs A."/>
            <person name="Gujja S."/>
            <person name="Heilman E."/>
            <person name="Heiman D."/>
            <person name="Howarth C."/>
            <person name="Larson L."/>
            <person name="Lui A."/>
            <person name="MacDonald P.J.P."/>
            <person name="Mehta T."/>
            <person name="Montmayeur A."/>
            <person name="Murphy C."/>
            <person name="Neiman D."/>
            <person name="Pearson M."/>
            <person name="Priest M."/>
            <person name="Roberts A."/>
            <person name="Saif S."/>
            <person name="Shea T."/>
            <person name="Shenoy N."/>
            <person name="Sisk P."/>
            <person name="Stolte C."/>
            <person name="Sykes S."/>
            <person name="White J."/>
            <person name="Yandava C."/>
            <person name="Nusbaum C."/>
            <person name="Birren B."/>
        </authorList>
    </citation>
    <scope>NUCLEOTIDE SEQUENCE [LARGE SCALE GENOMIC DNA]</scope>
    <source>
        <strain evidence="2 3">29_1</strain>
    </source>
</reference>
<proteinExistence type="predicted"/>
<dbReference type="HOGENOM" id="CLU_992919_0_0_9"/>
<dbReference type="GeneID" id="78231458"/>
<dbReference type="RefSeq" id="WP_008790361.1">
    <property type="nucleotide sequence ID" value="NZ_AKCB01000004.1"/>
</dbReference>
<dbReference type="Pfam" id="PF18475">
    <property type="entry name" value="PIN7"/>
    <property type="match status" value="1"/>
</dbReference>
<evidence type="ECO:0000313" key="3">
    <source>
        <dbReference type="Proteomes" id="UP000003157"/>
    </source>
</evidence>
<organism evidence="2 3">
    <name type="scientific">Coprobacillus cateniformis</name>
    <dbReference type="NCBI Taxonomy" id="100884"/>
    <lineage>
        <taxon>Bacteria</taxon>
        <taxon>Bacillati</taxon>
        <taxon>Bacillota</taxon>
        <taxon>Erysipelotrichia</taxon>
        <taxon>Erysipelotrichales</taxon>
        <taxon>Coprobacillaceae</taxon>
        <taxon>Coprobacillus</taxon>
    </lineage>
</organism>
<feature type="domain" description="PIN-like" evidence="1">
    <location>
        <begin position="14"/>
        <end position="111"/>
    </location>
</feature>
<name>E7GEA7_9FIRM</name>
<dbReference type="EMBL" id="ADKX01000046">
    <property type="protein sequence ID" value="EFW03588.1"/>
    <property type="molecule type" value="Genomic_DNA"/>
</dbReference>
<sequence>MFNNKFKKYKKVYFIDCENVGFELPFPIDKNAYYYYFCNNNAKIDFNSVNTLMNHRNIGLYTHTASKQKKNSLDFCIVVELTKMVLKYKENKEYYIVSKDKGYGDAINILKGDYSINIDCIPNVSISQILTDYQKEPLLIKRLEKFIDLDMLVYIRNENELCQLLGQLNYDKLILLRHEEIRNDILNLKWDIFNREFQFLINGKQINKLKEYKKALKCFENYSNNKRLYPSRKLKEKAEKLSISDYVVEAYQSKMDLLDCLKNHLGNEEGIKVFNEFVKC</sequence>
<dbReference type="InterPro" id="IPR041494">
    <property type="entry name" value="PIN7"/>
</dbReference>
<gene>
    <name evidence="2" type="ORF">HMPREF9488_03279</name>
</gene>
<dbReference type="OrthoDB" id="1668984at2"/>